<sequence length="146" mass="15642">MTTADHRPDSHPGLAFDRAKIAELVADSERRMTAIADAQQRMAELTVSTRSRDRSLSVGLGAGGVLTELTFHTTAYRDMAPAQLSKLVLDTVTAARAEYAEHVSELMAPVRAGAALPYEQIMAGTFDVSAFLREGHVGLADQGDQA</sequence>
<evidence type="ECO:0000313" key="1">
    <source>
        <dbReference type="EMBL" id="MBS2552549.1"/>
    </source>
</evidence>
<comment type="caution">
    <text evidence="1">The sequence shown here is derived from an EMBL/GenBank/DDBJ whole genome shotgun (WGS) entry which is preliminary data.</text>
</comment>
<dbReference type="EMBL" id="JAAFYZ010000195">
    <property type="protein sequence ID" value="MBS2552549.1"/>
    <property type="molecule type" value="Genomic_DNA"/>
</dbReference>
<evidence type="ECO:0000313" key="2">
    <source>
        <dbReference type="Proteomes" id="UP000730482"/>
    </source>
</evidence>
<proteinExistence type="predicted"/>
<reference evidence="1 2" key="1">
    <citation type="submission" date="2020-02" db="EMBL/GenBank/DDBJ databases">
        <title>Acidophilic actinobacteria isolated from forest soil.</title>
        <authorList>
            <person name="Golinska P."/>
        </authorList>
    </citation>
    <scope>NUCLEOTIDE SEQUENCE [LARGE SCALE GENOMIC DNA]</scope>
    <source>
        <strain evidence="1 2">NL8</strain>
    </source>
</reference>
<dbReference type="InterPro" id="IPR004401">
    <property type="entry name" value="YbaB/EbfC"/>
</dbReference>
<dbReference type="RefSeq" id="WP_212018240.1">
    <property type="nucleotide sequence ID" value="NZ_JAAFYZ010000195.1"/>
</dbReference>
<dbReference type="Pfam" id="PF02575">
    <property type="entry name" value="YbaB_DNA_bd"/>
    <property type="match status" value="1"/>
</dbReference>
<dbReference type="SUPFAM" id="SSF82607">
    <property type="entry name" value="YbaB-like"/>
    <property type="match status" value="1"/>
</dbReference>
<dbReference type="InterPro" id="IPR036894">
    <property type="entry name" value="YbaB-like_sf"/>
</dbReference>
<dbReference type="Gene3D" id="3.30.1310.10">
    <property type="entry name" value="Nucleoid-associated protein YbaB-like domain"/>
    <property type="match status" value="1"/>
</dbReference>
<organism evidence="1 2">
    <name type="scientific">Catenulispora pinistramenti</name>
    <dbReference type="NCBI Taxonomy" id="2705254"/>
    <lineage>
        <taxon>Bacteria</taxon>
        <taxon>Bacillati</taxon>
        <taxon>Actinomycetota</taxon>
        <taxon>Actinomycetes</taxon>
        <taxon>Catenulisporales</taxon>
        <taxon>Catenulisporaceae</taxon>
        <taxon>Catenulispora</taxon>
    </lineage>
</organism>
<dbReference type="Proteomes" id="UP000730482">
    <property type="component" value="Unassembled WGS sequence"/>
</dbReference>
<accession>A0ABS5L2J5</accession>
<protein>
    <submittedName>
        <fullName evidence="1">YbaB/EbfC family nucleoid-associated protein</fullName>
    </submittedName>
</protein>
<keyword evidence="2" id="KW-1185">Reference proteome</keyword>
<name>A0ABS5L2J5_9ACTN</name>
<gene>
    <name evidence="1" type="ORF">KGQ19_37410</name>
</gene>